<dbReference type="STRING" id="706587.Desti_1568"/>
<reference evidence="2" key="1">
    <citation type="submission" date="2012-06" db="EMBL/GenBank/DDBJ databases">
        <title>Complete sequence of chromosome of Desulfomonile tiedjei DSM 6799.</title>
        <authorList>
            <person name="Lucas S."/>
            <person name="Copeland A."/>
            <person name="Lapidus A."/>
            <person name="Glavina del Rio T."/>
            <person name="Dalin E."/>
            <person name="Tice H."/>
            <person name="Bruce D."/>
            <person name="Goodwin L."/>
            <person name="Pitluck S."/>
            <person name="Peters L."/>
            <person name="Ovchinnikova G."/>
            <person name="Zeytun A."/>
            <person name="Lu M."/>
            <person name="Kyrpides N."/>
            <person name="Mavromatis K."/>
            <person name="Ivanova N."/>
            <person name="Brettin T."/>
            <person name="Detter J.C."/>
            <person name="Han C."/>
            <person name="Larimer F."/>
            <person name="Land M."/>
            <person name="Hauser L."/>
            <person name="Markowitz V."/>
            <person name="Cheng J.-F."/>
            <person name="Hugenholtz P."/>
            <person name="Woyke T."/>
            <person name="Wu D."/>
            <person name="Spring S."/>
            <person name="Schroeder M."/>
            <person name="Brambilla E."/>
            <person name="Klenk H.-P."/>
            <person name="Eisen J.A."/>
        </authorList>
    </citation>
    <scope>NUCLEOTIDE SEQUENCE [LARGE SCALE GENOMIC DNA]</scope>
    <source>
        <strain evidence="2">ATCC 49306 / DSM 6799 / DCB-1</strain>
    </source>
</reference>
<dbReference type="HOGENOM" id="CLU_2751262_0_0_7"/>
<sequence length="70" mass="7289">MAGLLTKIVIGTLLLSSTVVAYGAGFHGWFLPADLKKPVSLREGSTRHPGAGFAYFLGRTHAGGGYRGGK</sequence>
<dbReference type="RefSeq" id="WP_014809427.1">
    <property type="nucleotide sequence ID" value="NC_018025.1"/>
</dbReference>
<keyword evidence="2" id="KW-1185">Reference proteome</keyword>
<organism evidence="1 2">
    <name type="scientific">Desulfomonile tiedjei (strain ATCC 49306 / DSM 6799 / DCB-1)</name>
    <dbReference type="NCBI Taxonomy" id="706587"/>
    <lineage>
        <taxon>Bacteria</taxon>
        <taxon>Pseudomonadati</taxon>
        <taxon>Thermodesulfobacteriota</taxon>
        <taxon>Desulfomonilia</taxon>
        <taxon>Desulfomonilales</taxon>
        <taxon>Desulfomonilaceae</taxon>
        <taxon>Desulfomonile</taxon>
    </lineage>
</organism>
<name>I4C3Y8_DESTA</name>
<protein>
    <submittedName>
        <fullName evidence="1">Uncharacterized protein</fullName>
    </submittedName>
</protein>
<dbReference type="KEGG" id="dti:Desti_1568"/>
<dbReference type="Proteomes" id="UP000006055">
    <property type="component" value="Chromosome"/>
</dbReference>
<proteinExistence type="predicted"/>
<dbReference type="EMBL" id="CP003360">
    <property type="protein sequence ID" value="AFM24279.1"/>
    <property type="molecule type" value="Genomic_DNA"/>
</dbReference>
<evidence type="ECO:0000313" key="1">
    <source>
        <dbReference type="EMBL" id="AFM24279.1"/>
    </source>
</evidence>
<dbReference type="AlphaFoldDB" id="I4C3Y8"/>
<gene>
    <name evidence="1" type="ordered locus">Desti_1568</name>
</gene>
<evidence type="ECO:0000313" key="2">
    <source>
        <dbReference type="Proteomes" id="UP000006055"/>
    </source>
</evidence>
<accession>I4C3Y8</accession>